<evidence type="ECO:0000313" key="2">
    <source>
        <dbReference type="EMBL" id="MEE1887197.1"/>
    </source>
</evidence>
<dbReference type="SUPFAM" id="SSF56399">
    <property type="entry name" value="ADP-ribosylation"/>
    <property type="match status" value="1"/>
</dbReference>
<gene>
    <name evidence="2" type="ORF">V0R62_05955</name>
</gene>
<keyword evidence="3" id="KW-1185">Reference proteome</keyword>
<comment type="caution">
    <text evidence="2">The sequence shown here is derived from an EMBL/GenBank/DDBJ whole genome shotgun (WGS) entry which is preliminary data.</text>
</comment>
<dbReference type="Gene3D" id="2.180.10.10">
    <property type="entry name" value="RHS repeat-associated core"/>
    <property type="match status" value="1"/>
</dbReference>
<feature type="region of interest" description="Disordered" evidence="1">
    <location>
        <begin position="247"/>
        <end position="271"/>
    </location>
</feature>
<evidence type="ECO:0000313" key="3">
    <source>
        <dbReference type="Proteomes" id="UP001354227"/>
    </source>
</evidence>
<dbReference type="RefSeq" id="WP_330103067.1">
    <property type="nucleotide sequence ID" value="NZ_JAZDCT010000005.1"/>
</dbReference>
<dbReference type="InterPro" id="IPR022385">
    <property type="entry name" value="Rhs_assc_core"/>
</dbReference>
<organism evidence="2 3">
    <name type="scientific">Pseudomonas carassii</name>
    <dbReference type="NCBI Taxonomy" id="3115855"/>
    <lineage>
        <taxon>Bacteria</taxon>
        <taxon>Pseudomonadati</taxon>
        <taxon>Pseudomonadota</taxon>
        <taxon>Gammaproteobacteria</taxon>
        <taxon>Pseudomonadales</taxon>
        <taxon>Pseudomonadaceae</taxon>
        <taxon>Pseudomonas</taxon>
    </lineage>
</organism>
<dbReference type="EMBL" id="JAZDCT010000005">
    <property type="protein sequence ID" value="MEE1887197.1"/>
    <property type="molecule type" value="Genomic_DNA"/>
</dbReference>
<feature type="region of interest" description="Disordered" evidence="1">
    <location>
        <begin position="133"/>
        <end position="171"/>
    </location>
</feature>
<sequence length="271" mass="30222">MAQQLKQGTTSMLAIDKHGSVLGRQVCEAPKEFSYTPYGYDRLDKTFWPLLGFNAEPRTASGGYLLGNGYRSFTPSLMRFNSPDSYSPFGAGGINAFCYCLNDPVNRTDPSGHKSIYRHARSLAKGILNIFGRRSGQNSSAPNPPPDASPTGSQNFQVGYTMTPEPTPTPSIRQRIFDYDFSTSHRSSLSSMSELDDPAPHYGEVVYGELPDYERAMELASQAERTNDRSNDADRMREFAAFTAQQETRLPGERRGAITMRSTRDQIRRTE</sequence>
<proteinExistence type="predicted"/>
<evidence type="ECO:0000256" key="1">
    <source>
        <dbReference type="SAM" id="MobiDB-lite"/>
    </source>
</evidence>
<feature type="compositionally biased region" description="Basic and acidic residues" evidence="1">
    <location>
        <begin position="250"/>
        <end position="271"/>
    </location>
</feature>
<name>A0ABU7H798_9PSED</name>
<dbReference type="NCBIfam" id="TIGR03696">
    <property type="entry name" value="Rhs_assc_core"/>
    <property type="match status" value="1"/>
</dbReference>
<dbReference type="Proteomes" id="UP001354227">
    <property type="component" value="Unassembled WGS sequence"/>
</dbReference>
<reference evidence="2" key="1">
    <citation type="submission" date="2024-01" db="EMBL/GenBank/DDBJ databases">
        <title>Unpublished Manusciprt.</title>
        <authorList>
            <person name="Duman M."/>
            <person name="Valdes E.G."/>
            <person name="Ajmi N."/>
            <person name="Altun S."/>
            <person name="Saticioglu I.B."/>
        </authorList>
    </citation>
    <scope>NUCLEOTIDE SEQUENCE</scope>
    <source>
        <strain evidence="2">137P</strain>
    </source>
</reference>
<accession>A0ABU7H798</accession>
<protein>
    <submittedName>
        <fullName evidence="2">RHS repeat-associated core domain-containing protein</fullName>
    </submittedName>
</protein>
<feature type="compositionally biased region" description="Polar residues" evidence="1">
    <location>
        <begin position="151"/>
        <end position="160"/>
    </location>
</feature>